<evidence type="ECO:0000313" key="2">
    <source>
        <dbReference type="EMBL" id="QEG08808.1"/>
    </source>
</evidence>
<dbReference type="RefSeq" id="YP_009846892.1">
    <property type="nucleotide sequence ID" value="NC_048772.1"/>
</dbReference>
<proteinExistence type="predicted"/>
<organism evidence="2 3">
    <name type="scientific">Aeromonas phage 4L372XY</name>
    <dbReference type="NCBI Taxonomy" id="2588520"/>
    <lineage>
        <taxon>Viruses</taxon>
        <taxon>Duplodnaviria</taxon>
        <taxon>Heunggongvirae</taxon>
        <taxon>Uroviricota</taxon>
        <taxon>Caudoviricetes</taxon>
        <taxon>Plateaulakevirus</taxon>
        <taxon>Plateaulakevirus pv4L372XY</taxon>
    </lineage>
</organism>
<dbReference type="EMBL" id="MK813941">
    <property type="protein sequence ID" value="QEG08808.1"/>
    <property type="molecule type" value="Genomic_DNA"/>
</dbReference>
<evidence type="ECO:0000313" key="3">
    <source>
        <dbReference type="Proteomes" id="UP000325103"/>
    </source>
</evidence>
<reference evidence="2 3" key="1">
    <citation type="submission" date="2019-04" db="EMBL/GenBank/DDBJ databases">
        <title>Nine Novel Phages from a Plateau Lake in Southwest China Provide Insights into Aeromonas Phage Diversity.</title>
        <authorList>
            <person name="Xiao W."/>
            <person name="Bai M."/>
            <person name="Wang Y."/>
            <person name="Cui X."/>
        </authorList>
    </citation>
    <scope>NUCLEOTIDE SEQUENCE [LARGE SCALE GENOMIC DNA]</scope>
</reference>
<evidence type="ECO:0000259" key="1">
    <source>
        <dbReference type="Pfam" id="PF21817"/>
    </source>
</evidence>
<feature type="domain" description="CapR homology" evidence="1">
    <location>
        <begin position="8"/>
        <end position="67"/>
    </location>
</feature>
<dbReference type="KEGG" id="vg:55617264"/>
<dbReference type="Proteomes" id="UP000325103">
    <property type="component" value="Segment"/>
</dbReference>
<protein>
    <recommendedName>
        <fullName evidence="1">CapR homology domain-containing protein</fullName>
    </recommendedName>
</protein>
<name>A0A5B9N405_9CAUD</name>
<feature type="domain" description="CapR homology" evidence="1">
    <location>
        <begin position="148"/>
        <end position="199"/>
    </location>
</feature>
<dbReference type="GeneID" id="55617264"/>
<dbReference type="InterPro" id="IPR048793">
    <property type="entry name" value="CapR_dom"/>
</dbReference>
<keyword evidence="3" id="KW-1185">Reference proteome</keyword>
<gene>
    <name evidence="2" type="primary">4L372XY_093</name>
</gene>
<accession>A0A5B9N405</accession>
<sequence>MEVDISKYIGIKNKTGNLTVVEAETINGKTVLGVSCEVCSKDCELFPYPFKIRTDHFNNGVLPCPCSWSYRYGETEYIILAERIAVEKGYKVHGFIGSFKNQSSKIRLVCLKDGHTWDVTIHGFLQGYGCPKCSKSFVDLPQVKKTCVNFCQDNNYRYIGFVDGYANNKSKFYYECATHGIKSIRYSNLQQGRKCKECAKLESARKITFSKEQTLDRIISVVKKLGNVSLVCIEDYQSAAKTKIYLCCEKHGMFVTTYKNFVVAESSCPCCASYGYNPDKSGSFYVVRWQHKDKKFIKFGITNREVLTRIEEQSDKTAFEYELIFSASFTDGSIPLRIEKEIKARPEIIKTCISKEEFPDGFTETTTEYCLELLEDVVINTLTTT</sequence>
<dbReference type="Pfam" id="PF21817">
    <property type="entry name" value="CapR"/>
    <property type="match status" value="3"/>
</dbReference>
<feature type="domain" description="CapR homology" evidence="1">
    <location>
        <begin position="77"/>
        <end position="134"/>
    </location>
</feature>